<protein>
    <submittedName>
        <fullName evidence="2">15343_t:CDS:1</fullName>
    </submittedName>
</protein>
<dbReference type="OrthoDB" id="2345504at2759"/>
<dbReference type="Proteomes" id="UP001153678">
    <property type="component" value="Unassembled WGS sequence"/>
</dbReference>
<accession>A0A9W4WX46</accession>
<dbReference type="AlphaFoldDB" id="A0A9W4WX46"/>
<feature type="compositionally biased region" description="Polar residues" evidence="1">
    <location>
        <begin position="157"/>
        <end position="176"/>
    </location>
</feature>
<evidence type="ECO:0000313" key="3">
    <source>
        <dbReference type="Proteomes" id="UP001153678"/>
    </source>
</evidence>
<dbReference type="EMBL" id="CAMKVN010009119">
    <property type="protein sequence ID" value="CAI2193124.1"/>
    <property type="molecule type" value="Genomic_DNA"/>
</dbReference>
<keyword evidence="3" id="KW-1185">Reference proteome</keyword>
<feature type="non-terminal residue" evidence="2">
    <location>
        <position position="189"/>
    </location>
</feature>
<evidence type="ECO:0000313" key="2">
    <source>
        <dbReference type="EMBL" id="CAI2193124.1"/>
    </source>
</evidence>
<sequence>KLTKLIREDTKSAQYRCSEFSDYNNGGLEKRLEQIEAHLAKFVRKDTKCTKTPQRKRSESSPFRGLKKRLGQIKALLAKLAKDSKSRSGQVHMATADEQSNPIFSDDDTSKPEDNEYNSDNSSAEKKVNYAEQSGHSNKSSSSKINNGSKFHKVKQDNNSPSTCNISSEKGSQGTRWVSLEETIRKIIQ</sequence>
<feature type="compositionally biased region" description="Low complexity" evidence="1">
    <location>
        <begin position="134"/>
        <end position="149"/>
    </location>
</feature>
<proteinExistence type="predicted"/>
<organism evidence="2 3">
    <name type="scientific">Funneliformis geosporum</name>
    <dbReference type="NCBI Taxonomy" id="1117311"/>
    <lineage>
        <taxon>Eukaryota</taxon>
        <taxon>Fungi</taxon>
        <taxon>Fungi incertae sedis</taxon>
        <taxon>Mucoromycota</taxon>
        <taxon>Glomeromycotina</taxon>
        <taxon>Glomeromycetes</taxon>
        <taxon>Glomerales</taxon>
        <taxon>Glomeraceae</taxon>
        <taxon>Funneliformis</taxon>
    </lineage>
</organism>
<feature type="non-terminal residue" evidence="2">
    <location>
        <position position="1"/>
    </location>
</feature>
<evidence type="ECO:0000256" key="1">
    <source>
        <dbReference type="SAM" id="MobiDB-lite"/>
    </source>
</evidence>
<reference evidence="2" key="1">
    <citation type="submission" date="2022-08" db="EMBL/GenBank/DDBJ databases">
        <authorList>
            <person name="Kallberg Y."/>
            <person name="Tangrot J."/>
            <person name="Rosling A."/>
        </authorList>
    </citation>
    <scope>NUCLEOTIDE SEQUENCE</scope>
    <source>
        <strain evidence="2">Wild A</strain>
    </source>
</reference>
<gene>
    <name evidence="2" type="ORF">FWILDA_LOCUS15918</name>
</gene>
<feature type="region of interest" description="Disordered" evidence="1">
    <location>
        <begin position="46"/>
        <end position="67"/>
    </location>
</feature>
<comment type="caution">
    <text evidence="2">The sequence shown here is derived from an EMBL/GenBank/DDBJ whole genome shotgun (WGS) entry which is preliminary data.</text>
</comment>
<feature type="region of interest" description="Disordered" evidence="1">
    <location>
        <begin position="81"/>
        <end position="176"/>
    </location>
</feature>
<name>A0A9W4WX46_9GLOM</name>